<dbReference type="EMBL" id="MTYI01000023">
    <property type="protein sequence ID" value="PNP57799.1"/>
    <property type="molecule type" value="Genomic_DNA"/>
</dbReference>
<sequence>MSTLLFDPLTTTTVELQQQLVSGKLNSVQIIETYLTQIDAHNPALNAFISLAPRDALRSTAAALDAERAAGALRGPFHGIPIVLKDSIMTASELGMPTTAGSFALVQAKCRKNAPLVQNLIDAGLIILGKANLTEFCGLKTSAMMPGWSAYGGQTLSPYVGRIEDNETILGHSSPGGSSTGPAVAVAAGFSPLSIGSETTGSIMVPASRNALYAIKPTVGDVDMKGVFSLSELYDAAGPMAKSTNDLVPVTEILLGRKLTSAGQKNWQGLSIGFVDPRVWNLGDSMCRHHEGTAEEMIETYELVVSKLKEAGGDIHYPVVVPDVSELTVDGKEAFMKIAFWDCKNRTIDNFLKEYEESPVRSLADIVKFNEEHKDDALPHRKLSEPLGSFFKVANHSSAFPDQNDLHKCLENADEEEEIEFLKKGLRAKARQLLDSTFDAEGVSIIAAPTDSALLIHGAAAGYPTANVPLGILSYNGRAYGTCLIAKAGEEETLLRFMNIYENTLPPRPVPDLGKLAPIAGHNKMPSQ</sequence>
<accession>A0A2K0UJ45</accession>
<dbReference type="InterPro" id="IPR023631">
    <property type="entry name" value="Amidase_dom"/>
</dbReference>
<dbReference type="PANTHER" id="PTHR42678">
    <property type="entry name" value="AMIDASE"/>
    <property type="match status" value="1"/>
</dbReference>
<dbReference type="SUPFAM" id="SSF75304">
    <property type="entry name" value="Amidase signature (AS) enzymes"/>
    <property type="match status" value="1"/>
</dbReference>
<dbReference type="Proteomes" id="UP000236290">
    <property type="component" value="Unassembled WGS sequence"/>
</dbReference>
<dbReference type="OrthoDB" id="566138at2759"/>
<dbReference type="Pfam" id="PF01425">
    <property type="entry name" value="Amidase"/>
    <property type="match status" value="1"/>
</dbReference>
<dbReference type="AlphaFoldDB" id="A0A2K0UJ45"/>
<feature type="domain" description="Amidase" evidence="1">
    <location>
        <begin position="30"/>
        <end position="379"/>
    </location>
</feature>
<gene>
    <name evidence="2" type="ORF">THARTR1_01957</name>
</gene>
<proteinExistence type="predicted"/>
<dbReference type="InterPro" id="IPR036928">
    <property type="entry name" value="AS_sf"/>
</dbReference>
<reference evidence="2 3" key="1">
    <citation type="submission" date="2017-02" db="EMBL/GenBank/DDBJ databases">
        <title>Genomes of Trichoderma spp. with biocontrol activity.</title>
        <authorList>
            <person name="Gardiner D."/>
            <person name="Kazan K."/>
            <person name="Vos C."/>
            <person name="Harvey P."/>
        </authorList>
    </citation>
    <scope>NUCLEOTIDE SEQUENCE [LARGE SCALE GENOMIC DNA]</scope>
    <source>
        <strain evidence="2 3">Tr1</strain>
    </source>
</reference>
<evidence type="ECO:0000313" key="2">
    <source>
        <dbReference type="EMBL" id="PNP57799.1"/>
    </source>
</evidence>
<name>A0A2K0UJ45_TRIHA</name>
<organism evidence="2 3">
    <name type="scientific">Trichoderma harzianum</name>
    <name type="common">Hypocrea lixii</name>
    <dbReference type="NCBI Taxonomy" id="5544"/>
    <lineage>
        <taxon>Eukaryota</taxon>
        <taxon>Fungi</taxon>
        <taxon>Dikarya</taxon>
        <taxon>Ascomycota</taxon>
        <taxon>Pezizomycotina</taxon>
        <taxon>Sordariomycetes</taxon>
        <taxon>Hypocreomycetidae</taxon>
        <taxon>Hypocreales</taxon>
        <taxon>Hypocreaceae</taxon>
        <taxon>Trichoderma</taxon>
    </lineage>
</organism>
<protein>
    <recommendedName>
        <fullName evidence="1">Amidase domain-containing protein</fullName>
    </recommendedName>
</protein>
<evidence type="ECO:0000259" key="1">
    <source>
        <dbReference type="Pfam" id="PF01425"/>
    </source>
</evidence>
<comment type="caution">
    <text evidence="2">The sequence shown here is derived from an EMBL/GenBank/DDBJ whole genome shotgun (WGS) entry which is preliminary data.</text>
</comment>
<dbReference type="PANTHER" id="PTHR42678:SF34">
    <property type="entry name" value="OS04G0183300 PROTEIN"/>
    <property type="match status" value="1"/>
</dbReference>
<dbReference type="Gene3D" id="3.90.1300.10">
    <property type="entry name" value="Amidase signature (AS) domain"/>
    <property type="match status" value="1"/>
</dbReference>
<evidence type="ECO:0000313" key="3">
    <source>
        <dbReference type="Proteomes" id="UP000236290"/>
    </source>
</evidence>